<dbReference type="RefSeq" id="WP_081328770.1">
    <property type="nucleotide sequence ID" value="NZ_FMMN01000048.1"/>
</dbReference>
<gene>
    <name evidence="4" type="ORF">CLI86_13070</name>
</gene>
<dbReference type="InterPro" id="IPR026419">
    <property type="entry name" value="Glyco_rSAM_CFB"/>
</dbReference>
<dbReference type="Proteomes" id="UP000219259">
    <property type="component" value="Unassembled WGS sequence"/>
</dbReference>
<accession>A0A2A6E5C4</accession>
<dbReference type="Pfam" id="PF00534">
    <property type="entry name" value="Glycos_transf_1"/>
    <property type="match status" value="1"/>
</dbReference>
<evidence type="ECO:0000313" key="5">
    <source>
        <dbReference type="Proteomes" id="UP000219259"/>
    </source>
</evidence>
<evidence type="ECO:0000259" key="3">
    <source>
        <dbReference type="Pfam" id="PF13439"/>
    </source>
</evidence>
<dbReference type="SUPFAM" id="SSF53756">
    <property type="entry name" value="UDP-Glycosyltransferase/glycogen phosphorylase"/>
    <property type="match status" value="1"/>
</dbReference>
<protein>
    <submittedName>
        <fullName evidence="4">Glycosyl transferase</fullName>
    </submittedName>
</protein>
<evidence type="ECO:0000256" key="1">
    <source>
        <dbReference type="ARBA" id="ARBA00022679"/>
    </source>
</evidence>
<feature type="domain" description="Glycosyltransferase subfamily 4-like N-terminal" evidence="3">
    <location>
        <begin position="28"/>
        <end position="218"/>
    </location>
</feature>
<dbReference type="PANTHER" id="PTHR46401:SF2">
    <property type="entry name" value="GLYCOSYLTRANSFERASE WBBK-RELATED"/>
    <property type="match status" value="1"/>
</dbReference>
<dbReference type="Pfam" id="PF13439">
    <property type="entry name" value="Glyco_transf_4"/>
    <property type="match status" value="1"/>
</dbReference>
<comment type="caution">
    <text evidence="4">The sequence shown here is derived from an EMBL/GenBank/DDBJ whole genome shotgun (WGS) entry which is preliminary data.</text>
</comment>
<dbReference type="PANTHER" id="PTHR46401">
    <property type="entry name" value="GLYCOSYLTRANSFERASE WBBK-RELATED"/>
    <property type="match status" value="1"/>
</dbReference>
<name>A0A2A6E5C4_TANFO</name>
<dbReference type="GO" id="GO:0016757">
    <property type="term" value="F:glycosyltransferase activity"/>
    <property type="evidence" value="ECO:0007669"/>
    <property type="project" value="InterPro"/>
</dbReference>
<dbReference type="GO" id="GO:0009103">
    <property type="term" value="P:lipopolysaccharide biosynthetic process"/>
    <property type="evidence" value="ECO:0007669"/>
    <property type="project" value="TreeGrafter"/>
</dbReference>
<feature type="domain" description="Glycosyl transferase family 1" evidence="2">
    <location>
        <begin position="231"/>
        <end position="368"/>
    </location>
</feature>
<dbReference type="InterPro" id="IPR001296">
    <property type="entry name" value="Glyco_trans_1"/>
</dbReference>
<dbReference type="Gene3D" id="3.40.50.2000">
    <property type="entry name" value="Glycogen Phosphorylase B"/>
    <property type="match status" value="2"/>
</dbReference>
<evidence type="ECO:0000259" key="2">
    <source>
        <dbReference type="Pfam" id="PF00534"/>
    </source>
</evidence>
<dbReference type="InterPro" id="IPR028098">
    <property type="entry name" value="Glyco_trans_4-like_N"/>
</dbReference>
<keyword evidence="1 4" id="KW-0808">Transferase</keyword>
<proteinExistence type="predicted"/>
<dbReference type="NCBIfam" id="TIGR04157">
    <property type="entry name" value="glyco_rSAM_CFB"/>
    <property type="match status" value="1"/>
</dbReference>
<dbReference type="CDD" id="cd03801">
    <property type="entry name" value="GT4_PimA-like"/>
    <property type="match status" value="1"/>
</dbReference>
<organism evidence="4 5">
    <name type="scientific">Tannerella forsythia</name>
    <name type="common">Bacteroides forsythus</name>
    <dbReference type="NCBI Taxonomy" id="28112"/>
    <lineage>
        <taxon>Bacteria</taxon>
        <taxon>Pseudomonadati</taxon>
        <taxon>Bacteroidota</taxon>
        <taxon>Bacteroidia</taxon>
        <taxon>Bacteroidales</taxon>
        <taxon>Tannerellaceae</taxon>
        <taxon>Tannerella</taxon>
    </lineage>
</organism>
<reference evidence="4 5" key="1">
    <citation type="submission" date="2017-09" db="EMBL/GenBank/DDBJ databases">
        <title>Phase variable restriction modification systems are present in the genome sequences of periodontal pathogens Prevotella intermedia, Tannerella forsythia and Porphyromonas gingivalis.</title>
        <authorList>
            <person name="Haigh R.D."/>
            <person name="Crawford L."/>
            <person name="Ralph J."/>
            <person name="Wanford J."/>
            <person name="Vartoukian S.R."/>
            <person name="Hijazib K."/>
            <person name="Wade W."/>
            <person name="Oggioni M.R."/>
        </authorList>
    </citation>
    <scope>NUCLEOTIDE SEQUENCE [LARGE SCALE GENOMIC DNA]</scope>
    <source>
        <strain evidence="4 5">WW11663</strain>
    </source>
</reference>
<dbReference type="AlphaFoldDB" id="A0A2A6E5C4"/>
<dbReference type="EMBL" id="NSLJ01000053">
    <property type="protein sequence ID" value="PDP42082.1"/>
    <property type="molecule type" value="Genomic_DNA"/>
</dbReference>
<sequence length="414" mass="49288">MCRIRTEHTIEMIHVYLLNEGSRAAAYGIGTYVRQMMECLQGLETVTLHVVNLSSDEKESVVKNEDGIEVLYVPSIPPIFSGYNKRYFRHAWFLIRQFIRTEKDDRLIFHLNYYQEYSLIPCIREAYPDSRIFFTVHFQEWCFQIFGNTTYYKEILHRKKETLKTDKERMICDLYDKEQMLFKETDKIICLARYTYTLLREEYGIPEEKLVLIYNGLKDEYIPISPEERLSIRRKLFFRDNEKIILFAGRLDEIKGLDYLIQAFKILSSRMECRLVIIGDGDYNIYLKKCKGYWNRITFTGRIEKKELYRFYQIADVGVMPSFHEQCSYVAIEMMMFDVPMIISTTTGLNEMLDEDECKISIEEQEDGAILSVEELAGKIEQKLLQKNCGYREIYLQKYEISSMKQNIRSLYES</sequence>
<evidence type="ECO:0000313" key="4">
    <source>
        <dbReference type="EMBL" id="PDP42082.1"/>
    </source>
</evidence>